<accession>A0A1H8N358</accession>
<evidence type="ECO:0000256" key="1">
    <source>
        <dbReference type="SAM" id="MobiDB-lite"/>
    </source>
</evidence>
<gene>
    <name evidence="2" type="ORF">SAMN05216404_1157</name>
</gene>
<sequence>MSMQIVLRKHYVVKLGNSAMPMLDLGQEQNQGESKGPIRWRNRV</sequence>
<dbReference type="Proteomes" id="UP000183898">
    <property type="component" value="Unassembled WGS sequence"/>
</dbReference>
<proteinExistence type="predicted"/>
<evidence type="ECO:0000313" key="2">
    <source>
        <dbReference type="EMBL" id="SEO24085.1"/>
    </source>
</evidence>
<feature type="region of interest" description="Disordered" evidence="1">
    <location>
        <begin position="24"/>
        <end position="44"/>
    </location>
</feature>
<evidence type="ECO:0000313" key="3">
    <source>
        <dbReference type="Proteomes" id="UP000183898"/>
    </source>
</evidence>
<dbReference type="AlphaFoldDB" id="A0A1H8N358"/>
<dbReference type="EMBL" id="FOCT01000015">
    <property type="protein sequence ID" value="SEO24085.1"/>
    <property type="molecule type" value="Genomic_DNA"/>
</dbReference>
<name>A0A1H8N358_9PROT</name>
<protein>
    <submittedName>
        <fullName evidence="2">Uncharacterized protein</fullName>
    </submittedName>
</protein>
<reference evidence="2 3" key="1">
    <citation type="submission" date="2016-10" db="EMBL/GenBank/DDBJ databases">
        <authorList>
            <person name="de Groot N.N."/>
        </authorList>
    </citation>
    <scope>NUCLEOTIDE SEQUENCE [LARGE SCALE GENOMIC DNA]</scope>
    <source>
        <strain evidence="2 3">Nl18</strain>
    </source>
</reference>
<organism evidence="2 3">
    <name type="scientific">Nitrosospira multiformis</name>
    <dbReference type="NCBI Taxonomy" id="1231"/>
    <lineage>
        <taxon>Bacteria</taxon>
        <taxon>Pseudomonadati</taxon>
        <taxon>Pseudomonadota</taxon>
        <taxon>Betaproteobacteria</taxon>
        <taxon>Nitrosomonadales</taxon>
        <taxon>Nitrosomonadaceae</taxon>
        <taxon>Nitrosospira</taxon>
    </lineage>
</organism>